<sequence>DEQYRFVCDPREYQVLGNKWHSEIVSQGLDTWLSPWELNWPTIK</sequence>
<dbReference type="AlphaFoldDB" id="A0A227G337"/>
<comment type="caution">
    <text evidence="1">The sequence shown here is derived from an EMBL/GenBank/DDBJ whole genome shotgun (WGS) entry which is preliminary data.</text>
</comment>
<organism evidence="1 2">
    <name type="scientific">Vibrio parahaemolyticus</name>
    <dbReference type="NCBI Taxonomy" id="670"/>
    <lineage>
        <taxon>Bacteria</taxon>
        <taxon>Pseudomonadati</taxon>
        <taxon>Pseudomonadota</taxon>
        <taxon>Gammaproteobacteria</taxon>
        <taxon>Vibrionales</taxon>
        <taxon>Vibrionaceae</taxon>
        <taxon>Vibrio</taxon>
    </lineage>
</organism>
<evidence type="ECO:0000313" key="1">
    <source>
        <dbReference type="EMBL" id="OXD87340.1"/>
    </source>
</evidence>
<protein>
    <submittedName>
        <fullName evidence="1">RNA pseudouridine synthase</fullName>
    </submittedName>
</protein>
<feature type="non-terminal residue" evidence="1">
    <location>
        <position position="1"/>
    </location>
</feature>
<evidence type="ECO:0000313" key="2">
    <source>
        <dbReference type="Proteomes" id="UP000214596"/>
    </source>
</evidence>
<reference evidence="1 2" key="1">
    <citation type="journal article" date="2017" name="Appl. Environ. Microbiol.">
        <title>Parallel evolution of two clades of a major Atlantic endemic Vibrio parahaemolyticus pathogen lineage by independent acquisition of related pathogenicity islands.</title>
        <authorList>
            <person name="Xu F."/>
            <person name="Gonzalez-Escalona N."/>
            <person name="Drees K.P."/>
            <person name="Sebra R.P."/>
            <person name="Cooper V.S."/>
            <person name="Jones S.H."/>
            <person name="Whistler C.A."/>
        </authorList>
    </citation>
    <scope>NUCLEOTIDE SEQUENCE [LARGE SCALE GENOMIC DNA]</scope>
    <source>
        <strain evidence="1 2">MAVP-3</strain>
    </source>
</reference>
<accession>A0A227G337</accession>
<proteinExistence type="predicted"/>
<dbReference type="EMBL" id="NIXT01005793">
    <property type="protein sequence ID" value="OXD87340.1"/>
    <property type="molecule type" value="Genomic_DNA"/>
</dbReference>
<gene>
    <name evidence="1" type="ORF">CA163_40450</name>
</gene>
<name>A0A227G337_VIBPH</name>
<dbReference type="Proteomes" id="UP000214596">
    <property type="component" value="Unassembled WGS sequence"/>
</dbReference>